<accession>A0A9X1H8F9</accession>
<keyword evidence="3" id="KW-1185">Reference proteome</keyword>
<keyword evidence="1" id="KW-1133">Transmembrane helix</keyword>
<dbReference type="RefSeq" id="WP_144219274.1">
    <property type="nucleotide sequence ID" value="NZ_JAINUY010000001.1"/>
</dbReference>
<dbReference type="Pfam" id="PF13424">
    <property type="entry name" value="TPR_12"/>
    <property type="match status" value="1"/>
</dbReference>
<organism evidence="2 3">
    <name type="scientific">Flavobacterium potami</name>
    <dbReference type="NCBI Taxonomy" id="2872310"/>
    <lineage>
        <taxon>Bacteria</taxon>
        <taxon>Pseudomonadati</taxon>
        <taxon>Bacteroidota</taxon>
        <taxon>Flavobacteriia</taxon>
        <taxon>Flavobacteriales</taxon>
        <taxon>Flavobacteriaceae</taxon>
        <taxon>Flavobacterium</taxon>
    </lineage>
</organism>
<name>A0A9X1H8F9_9FLAO</name>
<protein>
    <recommendedName>
        <fullName evidence="4">HTH luxR-type domain-containing protein</fullName>
    </recommendedName>
</protein>
<dbReference type="InterPro" id="IPR011990">
    <property type="entry name" value="TPR-like_helical_dom_sf"/>
</dbReference>
<dbReference type="AlphaFoldDB" id="A0A9X1H8F9"/>
<dbReference type="InterPro" id="IPR016032">
    <property type="entry name" value="Sig_transdc_resp-reg_C-effctor"/>
</dbReference>
<feature type="transmembrane region" description="Helical" evidence="1">
    <location>
        <begin position="371"/>
        <end position="390"/>
    </location>
</feature>
<evidence type="ECO:0000313" key="2">
    <source>
        <dbReference type="EMBL" id="MBZ4033859.1"/>
    </source>
</evidence>
<proteinExistence type="predicted"/>
<dbReference type="Gene3D" id="1.25.40.10">
    <property type="entry name" value="Tetratricopeptide repeat domain"/>
    <property type="match status" value="2"/>
</dbReference>
<comment type="caution">
    <text evidence="2">The sequence shown here is derived from an EMBL/GenBank/DDBJ whole genome shotgun (WGS) entry which is preliminary data.</text>
</comment>
<dbReference type="SMART" id="SM00028">
    <property type="entry name" value="TPR"/>
    <property type="match status" value="4"/>
</dbReference>
<dbReference type="SUPFAM" id="SSF48452">
    <property type="entry name" value="TPR-like"/>
    <property type="match status" value="2"/>
</dbReference>
<dbReference type="EMBL" id="JAINUY010000001">
    <property type="protein sequence ID" value="MBZ4033859.1"/>
    <property type="molecule type" value="Genomic_DNA"/>
</dbReference>
<dbReference type="GO" id="GO:0006355">
    <property type="term" value="P:regulation of DNA-templated transcription"/>
    <property type="evidence" value="ECO:0007669"/>
    <property type="project" value="InterPro"/>
</dbReference>
<dbReference type="GO" id="GO:0003677">
    <property type="term" value="F:DNA binding"/>
    <property type="evidence" value="ECO:0007669"/>
    <property type="project" value="InterPro"/>
</dbReference>
<sequence>MKFLFNRQAPVKRKKPKKFEFIHSLNLKKYFTLLIVLFFSFSTTAQKTYKENEYLRKAKAIKYIDSKKAIYYYKKSIEKYKIEKDTFNLIHSISELADLYGHSVDYGNSYDLYWKALLLADQSKDDFSKATIYHALGWLYSFYQRDDEALKYFTLSHKLKEKLVAANEMDNGYIVSDYFALVNFYRVNGNYKMAKIYLDSCYISKQKTKNKANNGYIEAEAGFLAATDKKFDAAISKLLEAKNYFEKNDKSYLIIINSLLGNVYKMKGDYTQSEIYLEKSLALSKIYKSHANYKLMDHTALATVYSKSNKYKLAYFHANEAMTLNNKIFGRKSKNNQHLFEINDKYRIQKQKEKELLKEQHIKELESEENIWFLKSTIMIIVILFLIIYGHQLFKNIRRKHLAEKELLAKKQELELIKNSEILELKNKELTSSALQLIEKEEFIEKLKKSITENKENIDSTSINNMLKTIQGSSASNWKEFEARFTAVNQSFYKNLKEKYPDLGQTDLKICALVKLNFSSKDMSSLLGISFESVHTSRYRLRKKFKLDRNENLADFIASL</sequence>
<keyword evidence="1" id="KW-0472">Membrane</keyword>
<evidence type="ECO:0000256" key="1">
    <source>
        <dbReference type="SAM" id="Phobius"/>
    </source>
</evidence>
<dbReference type="InterPro" id="IPR019734">
    <property type="entry name" value="TPR_rpt"/>
</dbReference>
<reference evidence="2 3" key="1">
    <citation type="journal article" date="2023" name="Antonie Van Leeuwenhoek">
        <title>Flavobacterium potami sp. nov., a multi-metal resistance genes harbouring bacterium isolated from shallow river silt.</title>
        <authorList>
            <person name="Li S."/>
            <person name="Mao S."/>
            <person name="Mu W."/>
            <person name="Guo B."/>
            <person name="Li C."/>
            <person name="Zhu Q."/>
            <person name="Hou X."/>
            <person name="Zhao Y."/>
            <person name="Wei S."/>
            <person name="Liu H."/>
            <person name="Liu A."/>
        </authorList>
    </citation>
    <scope>NUCLEOTIDE SEQUENCE [LARGE SCALE GENOMIC DNA]</scope>
    <source>
        <strain evidence="2 3">17A</strain>
    </source>
</reference>
<dbReference type="Proteomes" id="UP001139366">
    <property type="component" value="Unassembled WGS sequence"/>
</dbReference>
<evidence type="ECO:0000313" key="3">
    <source>
        <dbReference type="Proteomes" id="UP001139366"/>
    </source>
</evidence>
<keyword evidence="1" id="KW-0812">Transmembrane</keyword>
<gene>
    <name evidence="2" type="ORF">K6T82_03720</name>
</gene>
<evidence type="ECO:0008006" key="4">
    <source>
        <dbReference type="Google" id="ProtNLM"/>
    </source>
</evidence>
<dbReference type="SUPFAM" id="SSF46894">
    <property type="entry name" value="C-terminal effector domain of the bipartite response regulators"/>
    <property type="match status" value="1"/>
</dbReference>